<reference evidence="4 5" key="1">
    <citation type="journal article" date="2007" name="Nature">
        <title>Evolution of genes and genomes on the Drosophila phylogeny.</title>
        <authorList>
            <consortium name="Drosophila 12 Genomes Consortium"/>
            <person name="Clark A.G."/>
            <person name="Eisen M.B."/>
            <person name="Smith D.R."/>
            <person name="Bergman C.M."/>
            <person name="Oliver B."/>
            <person name="Markow T.A."/>
            <person name="Kaufman T.C."/>
            <person name="Kellis M."/>
            <person name="Gelbart W."/>
            <person name="Iyer V.N."/>
            <person name="Pollard D.A."/>
            <person name="Sackton T.B."/>
            <person name="Larracuente A.M."/>
            <person name="Singh N.D."/>
            <person name="Abad J.P."/>
            <person name="Abt D.N."/>
            <person name="Adryan B."/>
            <person name="Aguade M."/>
            <person name="Akashi H."/>
            <person name="Anderson W.W."/>
            <person name="Aquadro C.F."/>
            <person name="Ardell D.H."/>
            <person name="Arguello R."/>
            <person name="Artieri C.G."/>
            <person name="Barbash D.A."/>
            <person name="Barker D."/>
            <person name="Barsanti P."/>
            <person name="Batterham P."/>
            <person name="Batzoglou S."/>
            <person name="Begun D."/>
            <person name="Bhutkar A."/>
            <person name="Blanco E."/>
            <person name="Bosak S.A."/>
            <person name="Bradley R.K."/>
            <person name="Brand A.D."/>
            <person name="Brent M.R."/>
            <person name="Brooks A.N."/>
            <person name="Brown R.H."/>
            <person name="Butlin R.K."/>
            <person name="Caggese C."/>
            <person name="Calvi B.R."/>
            <person name="Bernardo de Carvalho A."/>
            <person name="Caspi A."/>
            <person name="Castrezana S."/>
            <person name="Celniker S.E."/>
            <person name="Chang J.L."/>
            <person name="Chapple C."/>
            <person name="Chatterji S."/>
            <person name="Chinwalla A."/>
            <person name="Civetta A."/>
            <person name="Clifton S.W."/>
            <person name="Comeron J.M."/>
            <person name="Costello J.C."/>
            <person name="Coyne J.A."/>
            <person name="Daub J."/>
            <person name="David R.G."/>
            <person name="Delcher A.L."/>
            <person name="Delehaunty K."/>
            <person name="Do C.B."/>
            <person name="Ebling H."/>
            <person name="Edwards K."/>
            <person name="Eickbush T."/>
            <person name="Evans J.D."/>
            <person name="Filipski A."/>
            <person name="Findeiss S."/>
            <person name="Freyhult E."/>
            <person name="Fulton L."/>
            <person name="Fulton R."/>
            <person name="Garcia A.C."/>
            <person name="Gardiner A."/>
            <person name="Garfield D.A."/>
            <person name="Garvin B.E."/>
            <person name="Gibson G."/>
            <person name="Gilbert D."/>
            <person name="Gnerre S."/>
            <person name="Godfrey J."/>
            <person name="Good R."/>
            <person name="Gotea V."/>
            <person name="Gravely B."/>
            <person name="Greenberg A.J."/>
            <person name="Griffiths-Jones S."/>
            <person name="Gross S."/>
            <person name="Guigo R."/>
            <person name="Gustafson E.A."/>
            <person name="Haerty W."/>
            <person name="Hahn M.W."/>
            <person name="Halligan D.L."/>
            <person name="Halpern A.L."/>
            <person name="Halter G.M."/>
            <person name="Han M.V."/>
            <person name="Heger A."/>
            <person name="Hillier L."/>
            <person name="Hinrichs A.S."/>
            <person name="Holmes I."/>
            <person name="Hoskins R.A."/>
            <person name="Hubisz M.J."/>
            <person name="Hultmark D."/>
            <person name="Huntley M.A."/>
            <person name="Jaffe D.B."/>
            <person name="Jagadeeshan S."/>
            <person name="Jeck W.R."/>
            <person name="Johnson J."/>
            <person name="Jones C.D."/>
            <person name="Jordan W.C."/>
            <person name="Karpen G.H."/>
            <person name="Kataoka E."/>
            <person name="Keightley P.D."/>
            <person name="Kheradpour P."/>
            <person name="Kirkness E.F."/>
            <person name="Koerich L.B."/>
            <person name="Kristiansen K."/>
            <person name="Kudrna D."/>
            <person name="Kulathinal R.J."/>
            <person name="Kumar S."/>
            <person name="Kwok R."/>
            <person name="Lander E."/>
            <person name="Langley C.H."/>
            <person name="Lapoint R."/>
            <person name="Lazzaro B.P."/>
            <person name="Lee S.J."/>
            <person name="Levesque L."/>
            <person name="Li R."/>
            <person name="Lin C.F."/>
            <person name="Lin M.F."/>
            <person name="Lindblad-Toh K."/>
            <person name="Llopart A."/>
            <person name="Long M."/>
            <person name="Low L."/>
            <person name="Lozovsky E."/>
            <person name="Lu J."/>
            <person name="Luo M."/>
            <person name="Machado C.A."/>
            <person name="Makalowski W."/>
            <person name="Marzo M."/>
            <person name="Matsuda M."/>
            <person name="Matzkin L."/>
            <person name="McAllister B."/>
            <person name="McBride C.S."/>
            <person name="McKernan B."/>
            <person name="McKernan K."/>
            <person name="Mendez-Lago M."/>
            <person name="Minx P."/>
            <person name="Mollenhauer M.U."/>
            <person name="Montooth K."/>
            <person name="Mount S.M."/>
            <person name="Mu X."/>
            <person name="Myers E."/>
            <person name="Negre B."/>
            <person name="Newfeld S."/>
            <person name="Nielsen R."/>
            <person name="Noor M.A."/>
            <person name="O'Grady P."/>
            <person name="Pachter L."/>
            <person name="Papaceit M."/>
            <person name="Parisi M.J."/>
            <person name="Parisi M."/>
            <person name="Parts L."/>
            <person name="Pedersen J.S."/>
            <person name="Pesole G."/>
            <person name="Phillippy A.M."/>
            <person name="Ponting C.P."/>
            <person name="Pop M."/>
            <person name="Porcelli D."/>
            <person name="Powell J.R."/>
            <person name="Prohaska S."/>
            <person name="Pruitt K."/>
            <person name="Puig M."/>
            <person name="Quesneville H."/>
            <person name="Ram K.R."/>
            <person name="Rand D."/>
            <person name="Rasmussen M.D."/>
            <person name="Reed L.K."/>
            <person name="Reenan R."/>
            <person name="Reily A."/>
            <person name="Remington K.A."/>
            <person name="Rieger T.T."/>
            <person name="Ritchie M.G."/>
            <person name="Robin C."/>
            <person name="Rogers Y.H."/>
            <person name="Rohde C."/>
            <person name="Rozas J."/>
            <person name="Rubenfield M.J."/>
            <person name="Ruiz A."/>
            <person name="Russo S."/>
            <person name="Salzberg S.L."/>
            <person name="Sanchez-Gracia A."/>
            <person name="Saranga D.J."/>
            <person name="Sato H."/>
            <person name="Schaeffer S.W."/>
            <person name="Schatz M.C."/>
            <person name="Schlenke T."/>
            <person name="Schwartz R."/>
            <person name="Segarra C."/>
            <person name="Singh R.S."/>
            <person name="Sirot L."/>
            <person name="Sirota M."/>
            <person name="Sisneros N.B."/>
            <person name="Smith C.D."/>
            <person name="Smith T.F."/>
            <person name="Spieth J."/>
            <person name="Stage D.E."/>
            <person name="Stark A."/>
            <person name="Stephan W."/>
            <person name="Strausberg R.L."/>
            <person name="Strempel S."/>
            <person name="Sturgill D."/>
            <person name="Sutton G."/>
            <person name="Sutton G.G."/>
            <person name="Tao W."/>
            <person name="Teichmann S."/>
            <person name="Tobari Y.N."/>
            <person name="Tomimura Y."/>
            <person name="Tsolas J.M."/>
            <person name="Valente V.L."/>
            <person name="Venter E."/>
            <person name="Venter J.C."/>
            <person name="Vicario S."/>
            <person name="Vieira F.G."/>
            <person name="Vilella A.J."/>
            <person name="Villasante A."/>
            <person name="Walenz B."/>
            <person name="Wang J."/>
            <person name="Wasserman M."/>
            <person name="Watts T."/>
            <person name="Wilson D."/>
            <person name="Wilson R.K."/>
            <person name="Wing R.A."/>
            <person name="Wolfner M.F."/>
            <person name="Wong A."/>
            <person name="Wong G.K."/>
            <person name="Wu C.I."/>
            <person name="Wu G."/>
            <person name="Yamamoto D."/>
            <person name="Yang H.P."/>
            <person name="Yang S.P."/>
            <person name="Yorke J.A."/>
            <person name="Yoshida K."/>
            <person name="Zdobnov E."/>
            <person name="Zhang P."/>
            <person name="Zhang Y."/>
            <person name="Zimin A.V."/>
            <person name="Baldwin J."/>
            <person name="Abdouelleil A."/>
            <person name="Abdulkadir J."/>
            <person name="Abebe A."/>
            <person name="Abera B."/>
            <person name="Abreu J."/>
            <person name="Acer S.C."/>
            <person name="Aftuck L."/>
            <person name="Alexander A."/>
            <person name="An P."/>
            <person name="Anderson E."/>
            <person name="Anderson S."/>
            <person name="Arachi H."/>
            <person name="Azer M."/>
            <person name="Bachantsang P."/>
            <person name="Barry A."/>
            <person name="Bayul T."/>
            <person name="Berlin A."/>
            <person name="Bessette D."/>
            <person name="Bloom T."/>
            <person name="Blye J."/>
            <person name="Boguslavskiy L."/>
            <person name="Bonnet C."/>
            <person name="Boukhgalter B."/>
            <person name="Bourzgui I."/>
            <person name="Brown A."/>
            <person name="Cahill P."/>
            <person name="Channer S."/>
            <person name="Cheshatsang Y."/>
            <person name="Chuda L."/>
            <person name="Citroen M."/>
            <person name="Collymore A."/>
            <person name="Cooke P."/>
            <person name="Costello M."/>
            <person name="D'Aco K."/>
            <person name="Daza R."/>
            <person name="De Haan G."/>
            <person name="DeGray S."/>
            <person name="DeMaso C."/>
            <person name="Dhargay N."/>
            <person name="Dooley K."/>
            <person name="Dooley E."/>
            <person name="Doricent M."/>
            <person name="Dorje P."/>
            <person name="Dorjee K."/>
            <person name="Dupes A."/>
            <person name="Elong R."/>
            <person name="Falk J."/>
            <person name="Farina A."/>
            <person name="Faro S."/>
            <person name="Ferguson D."/>
            <person name="Fisher S."/>
            <person name="Foley C.D."/>
            <person name="Franke A."/>
            <person name="Friedrich D."/>
            <person name="Gadbois L."/>
            <person name="Gearin G."/>
            <person name="Gearin C.R."/>
            <person name="Giannoukos G."/>
            <person name="Goode T."/>
            <person name="Graham J."/>
            <person name="Grandbois E."/>
            <person name="Grewal S."/>
            <person name="Gyaltsen K."/>
            <person name="Hafez N."/>
            <person name="Hagos B."/>
            <person name="Hall J."/>
            <person name="Henson C."/>
            <person name="Hollinger A."/>
            <person name="Honan T."/>
            <person name="Huard M.D."/>
            <person name="Hughes L."/>
            <person name="Hurhula B."/>
            <person name="Husby M.E."/>
            <person name="Kamat A."/>
            <person name="Kanga B."/>
            <person name="Kashin S."/>
            <person name="Khazanovich D."/>
            <person name="Kisner P."/>
            <person name="Lance K."/>
            <person name="Lara M."/>
            <person name="Lee W."/>
            <person name="Lennon N."/>
            <person name="Letendre F."/>
            <person name="LeVine R."/>
            <person name="Lipovsky A."/>
            <person name="Liu X."/>
            <person name="Liu J."/>
            <person name="Liu S."/>
            <person name="Lokyitsang T."/>
            <person name="Lokyitsang Y."/>
            <person name="Lubonja R."/>
            <person name="Lui A."/>
            <person name="MacDonald P."/>
            <person name="Magnisalis V."/>
            <person name="Maru K."/>
            <person name="Matthews C."/>
            <person name="McCusker W."/>
            <person name="McDonough S."/>
            <person name="Mehta T."/>
            <person name="Meldrim J."/>
            <person name="Meneus L."/>
            <person name="Mihai O."/>
            <person name="Mihalev A."/>
            <person name="Mihova T."/>
            <person name="Mittelman R."/>
            <person name="Mlenga V."/>
            <person name="Montmayeur A."/>
            <person name="Mulrain L."/>
            <person name="Navidi A."/>
            <person name="Naylor J."/>
            <person name="Negash T."/>
            <person name="Nguyen T."/>
            <person name="Nguyen N."/>
            <person name="Nicol R."/>
            <person name="Norbu C."/>
            <person name="Norbu N."/>
            <person name="Novod N."/>
            <person name="O'Neill B."/>
            <person name="Osman S."/>
            <person name="Markiewicz E."/>
            <person name="Oyono O.L."/>
            <person name="Patti C."/>
            <person name="Phunkhang P."/>
            <person name="Pierre F."/>
            <person name="Priest M."/>
            <person name="Raghuraman S."/>
            <person name="Rege F."/>
            <person name="Reyes R."/>
            <person name="Rise C."/>
            <person name="Rogov P."/>
            <person name="Ross K."/>
            <person name="Ryan E."/>
            <person name="Settipalli S."/>
            <person name="Shea T."/>
            <person name="Sherpa N."/>
            <person name="Shi L."/>
            <person name="Shih D."/>
            <person name="Sparrow T."/>
            <person name="Spaulding J."/>
            <person name="Stalker J."/>
            <person name="Stange-Thomann N."/>
            <person name="Stavropoulos S."/>
            <person name="Stone C."/>
            <person name="Strader C."/>
            <person name="Tesfaye S."/>
            <person name="Thomson T."/>
            <person name="Thoulutsang Y."/>
            <person name="Thoulutsang D."/>
            <person name="Topham K."/>
            <person name="Topping I."/>
            <person name="Tsamla T."/>
            <person name="Vassiliev H."/>
            <person name="Vo A."/>
            <person name="Wangchuk T."/>
            <person name="Wangdi T."/>
            <person name="Weiand M."/>
            <person name="Wilkinson J."/>
            <person name="Wilson A."/>
            <person name="Yadav S."/>
            <person name="Young G."/>
            <person name="Yu Q."/>
            <person name="Zembek L."/>
            <person name="Zhong D."/>
            <person name="Zimmer A."/>
            <person name="Zwirko Z."/>
            <person name="Jaffe D.B."/>
            <person name="Alvarez P."/>
            <person name="Brockman W."/>
            <person name="Butler J."/>
            <person name="Chin C."/>
            <person name="Gnerre S."/>
            <person name="Grabherr M."/>
            <person name="Kleber M."/>
            <person name="Mauceli E."/>
            <person name="MacCallum I."/>
        </authorList>
    </citation>
    <scope>NUCLEOTIDE SEQUENCE [LARGE SCALE GENOMIC DNA]</scope>
    <source>
        <strain evidence="5">Tucson 15287-2541.00</strain>
    </source>
</reference>
<gene>
    <name evidence="4" type="primary">Dgri\GH12987</name>
    <name evidence="4" type="ORF">Dgri_GH12987</name>
</gene>
<evidence type="ECO:0000313" key="5">
    <source>
        <dbReference type="Proteomes" id="UP000001070"/>
    </source>
</evidence>
<feature type="region of interest" description="Disordered" evidence="3">
    <location>
        <begin position="129"/>
        <end position="156"/>
    </location>
</feature>
<dbReference type="GO" id="GO:1904294">
    <property type="term" value="P:positive regulation of ERAD pathway"/>
    <property type="evidence" value="ECO:0007669"/>
    <property type="project" value="TreeGrafter"/>
</dbReference>
<feature type="compositionally biased region" description="Gly residues" evidence="3">
    <location>
        <begin position="137"/>
        <end position="147"/>
    </location>
</feature>
<evidence type="ECO:0000313" key="4">
    <source>
        <dbReference type="EMBL" id="EDV90445.1"/>
    </source>
</evidence>
<name>B4K2Q0_DROGR</name>
<keyword evidence="5" id="KW-1185">Reference proteome</keyword>
<dbReference type="GO" id="GO:0016172">
    <property type="term" value="F:antifreeze activity"/>
    <property type="evidence" value="ECO:0007669"/>
    <property type="project" value="InterPro"/>
</dbReference>
<dbReference type="InterPro" id="IPR000104">
    <property type="entry name" value="Antifreeze_1"/>
</dbReference>
<dbReference type="Proteomes" id="UP000001070">
    <property type="component" value="Unassembled WGS sequence"/>
</dbReference>
<protein>
    <submittedName>
        <fullName evidence="4">GH12987</fullName>
    </submittedName>
</protein>
<dbReference type="GO" id="GO:0048190">
    <property type="term" value="P:wing disc dorsal/ventral pattern formation"/>
    <property type="evidence" value="ECO:0007669"/>
    <property type="project" value="EnsemblMetazoa"/>
</dbReference>
<dbReference type="PANTHER" id="PTHR21650:SF4">
    <property type="entry name" value="MEMBRALIN"/>
    <property type="match status" value="1"/>
</dbReference>
<dbReference type="PANTHER" id="PTHR21650">
    <property type="entry name" value="MEMBRALIN/KINETOCHORE PROTEIN NUF2"/>
    <property type="match status" value="1"/>
</dbReference>
<evidence type="ECO:0000256" key="3">
    <source>
        <dbReference type="SAM" id="MobiDB-lite"/>
    </source>
</evidence>
<dbReference type="OrthoDB" id="6779347at2759"/>
<evidence type="ECO:0000256" key="1">
    <source>
        <dbReference type="ARBA" id="ARBA00006358"/>
    </source>
</evidence>
<dbReference type="AlphaFoldDB" id="B4K2Q0"/>
<keyword evidence="2" id="KW-0047">Antifreeze protein</keyword>
<accession>B4K2Q0</accession>
<evidence type="ECO:0000256" key="2">
    <source>
        <dbReference type="ARBA" id="ARBA00023076"/>
    </source>
</evidence>
<sequence>MRFFYLYHFAFYAYHYRFSGQYRTLALLSSYLFIQHSMVFFFHRYELPAIMAQRHVFIISRNQPNAAAAAPAAAGPAAAAAAAAAARPGPGAGPGPAAAGPVVAAVGQQAAVQRARLLVTRLFQQLATEHQERRQAGPGGGGGGAAAGGEAAAGAGGQAGNNANAVAVALGNLRRIPLVGQWLQQRREQFPTVRRVFLGQGQEPGQMMHVRLQRINVADIPGLQTQVAAATAAATAAAQAAATAAATAAAAAATAAAVSTTATTTASAAAAAETEGK</sequence>
<dbReference type="GO" id="GO:0034976">
    <property type="term" value="P:response to endoplasmic reticulum stress"/>
    <property type="evidence" value="ECO:0007669"/>
    <property type="project" value="TreeGrafter"/>
</dbReference>
<organism evidence="5">
    <name type="scientific">Drosophila grimshawi</name>
    <name type="common">Hawaiian fruit fly</name>
    <name type="synonym">Idiomyia grimshawi</name>
    <dbReference type="NCBI Taxonomy" id="7222"/>
    <lineage>
        <taxon>Eukaryota</taxon>
        <taxon>Metazoa</taxon>
        <taxon>Ecdysozoa</taxon>
        <taxon>Arthropoda</taxon>
        <taxon>Hexapoda</taxon>
        <taxon>Insecta</taxon>
        <taxon>Pterygota</taxon>
        <taxon>Neoptera</taxon>
        <taxon>Endopterygota</taxon>
        <taxon>Diptera</taxon>
        <taxon>Brachycera</taxon>
        <taxon>Muscomorpha</taxon>
        <taxon>Ephydroidea</taxon>
        <taxon>Drosophilidae</taxon>
        <taxon>Drosophila</taxon>
        <taxon>Hawaiian Drosophila</taxon>
    </lineage>
</organism>
<dbReference type="PRINTS" id="PR00308">
    <property type="entry name" value="ANTIFREEZEI"/>
</dbReference>
<dbReference type="eggNOG" id="KOG2092">
    <property type="taxonomic scope" value="Eukaryota"/>
</dbReference>
<dbReference type="GO" id="GO:0005783">
    <property type="term" value="C:endoplasmic reticulum"/>
    <property type="evidence" value="ECO:0007669"/>
    <property type="project" value="TreeGrafter"/>
</dbReference>
<dbReference type="STRING" id="7222.B4K2Q0"/>
<dbReference type="HOGENOM" id="CLU_1005658_0_0_1"/>
<comment type="similarity">
    <text evidence="1">Belongs to the type-I AFP family.</text>
</comment>
<proteinExistence type="inferred from homology"/>
<dbReference type="EMBL" id="CH919692">
    <property type="protein sequence ID" value="EDV90445.1"/>
    <property type="molecule type" value="Genomic_DNA"/>
</dbReference>
<dbReference type="InParanoid" id="B4K2Q0"/>
<dbReference type="OMA" id="HVFIISR"/>